<dbReference type="Pfam" id="PF00583">
    <property type="entry name" value="Acetyltransf_1"/>
    <property type="match status" value="1"/>
</dbReference>
<keyword evidence="5" id="KW-0687">Ribonucleoprotein</keyword>
<dbReference type="GO" id="GO:0005840">
    <property type="term" value="C:ribosome"/>
    <property type="evidence" value="ECO:0007669"/>
    <property type="project" value="UniProtKB-KW"/>
</dbReference>
<name>A0A926EM11_9FIRM</name>
<dbReference type="InterPro" id="IPR016181">
    <property type="entry name" value="Acyl_CoA_acyltransferase"/>
</dbReference>
<reference evidence="5" key="1">
    <citation type="submission" date="2020-08" db="EMBL/GenBank/DDBJ databases">
        <title>Genome public.</title>
        <authorList>
            <person name="Liu C."/>
            <person name="Sun Q."/>
        </authorList>
    </citation>
    <scope>NUCLEOTIDE SEQUENCE</scope>
    <source>
        <strain evidence="5">NSJ-64</strain>
    </source>
</reference>
<comment type="caution">
    <text evidence="5">The sequence shown here is derived from an EMBL/GenBank/DDBJ whole genome shotgun (WGS) entry which is preliminary data.</text>
</comment>
<dbReference type="GO" id="GO:0008999">
    <property type="term" value="F:protein-N-terminal-alanine acetyltransferase activity"/>
    <property type="evidence" value="ECO:0007669"/>
    <property type="project" value="UniProtKB-EC"/>
</dbReference>
<keyword evidence="2" id="KW-0012">Acyltransferase</keyword>
<evidence type="ECO:0000256" key="3">
    <source>
        <dbReference type="RuleBase" id="RU363094"/>
    </source>
</evidence>
<evidence type="ECO:0000256" key="1">
    <source>
        <dbReference type="ARBA" id="ARBA00022679"/>
    </source>
</evidence>
<evidence type="ECO:0000313" key="6">
    <source>
        <dbReference type="Proteomes" id="UP000623678"/>
    </source>
</evidence>
<dbReference type="Proteomes" id="UP000623678">
    <property type="component" value="Unassembled WGS sequence"/>
</dbReference>
<comment type="function">
    <text evidence="3">Acetylates the N-terminal alanine of ribosomal protein bS18.</text>
</comment>
<comment type="catalytic activity">
    <reaction evidence="3">
        <text>N-terminal L-alanyl-[ribosomal protein bS18] + acetyl-CoA = N-terminal N(alpha)-acetyl-L-alanyl-[ribosomal protein bS18] + CoA + H(+)</text>
        <dbReference type="Rhea" id="RHEA:43756"/>
        <dbReference type="Rhea" id="RHEA-COMP:10676"/>
        <dbReference type="Rhea" id="RHEA-COMP:10677"/>
        <dbReference type="ChEBI" id="CHEBI:15378"/>
        <dbReference type="ChEBI" id="CHEBI:57287"/>
        <dbReference type="ChEBI" id="CHEBI:57288"/>
        <dbReference type="ChEBI" id="CHEBI:64718"/>
        <dbReference type="ChEBI" id="CHEBI:83683"/>
        <dbReference type="EC" id="2.3.1.266"/>
    </reaction>
</comment>
<dbReference type="SUPFAM" id="SSF55729">
    <property type="entry name" value="Acyl-CoA N-acyltransferases (Nat)"/>
    <property type="match status" value="1"/>
</dbReference>
<keyword evidence="1" id="KW-0808">Transferase</keyword>
<evidence type="ECO:0000259" key="4">
    <source>
        <dbReference type="PROSITE" id="PS51186"/>
    </source>
</evidence>
<sequence length="148" mass="17212">MSRRHIKQVAQIEQACFSQPWSEKSLEAELDNPNAIFLVAEEDHIVAGYMGMHTVLDEGYIANIAISQQFRRRGTATLLTKRMMEYAREKQLSFLTLEVRQSNEAAISLYRKMGFDQVGQRRNFYAKPCEDAILMTLYFKPQGREDKR</sequence>
<keyword evidence="5" id="KW-0689">Ribosomal protein</keyword>
<dbReference type="NCBIfam" id="TIGR01575">
    <property type="entry name" value="rimI"/>
    <property type="match status" value="1"/>
</dbReference>
<dbReference type="Gene3D" id="3.40.630.30">
    <property type="match status" value="1"/>
</dbReference>
<evidence type="ECO:0000256" key="2">
    <source>
        <dbReference type="ARBA" id="ARBA00023315"/>
    </source>
</evidence>
<dbReference type="CDD" id="cd04301">
    <property type="entry name" value="NAT_SF"/>
    <property type="match status" value="1"/>
</dbReference>
<organism evidence="5 6">
    <name type="scientific">Youxingia wuxianensis</name>
    <dbReference type="NCBI Taxonomy" id="2763678"/>
    <lineage>
        <taxon>Bacteria</taxon>
        <taxon>Bacillati</taxon>
        <taxon>Bacillota</taxon>
        <taxon>Clostridia</taxon>
        <taxon>Eubacteriales</taxon>
        <taxon>Oscillospiraceae</taxon>
        <taxon>Youxingia</taxon>
    </lineage>
</organism>
<dbReference type="GO" id="GO:0005737">
    <property type="term" value="C:cytoplasm"/>
    <property type="evidence" value="ECO:0007669"/>
    <property type="project" value="UniProtKB-SubCell"/>
</dbReference>
<keyword evidence="3" id="KW-0963">Cytoplasm</keyword>
<dbReference type="PANTHER" id="PTHR42919:SF8">
    <property type="entry name" value="N-ALPHA-ACETYLTRANSFERASE 50"/>
    <property type="match status" value="1"/>
</dbReference>
<comment type="subcellular location">
    <subcellularLocation>
        <location evidence="3">Cytoplasm</location>
    </subcellularLocation>
</comment>
<dbReference type="InterPro" id="IPR051556">
    <property type="entry name" value="N-term/lysine_N-AcTrnsfr"/>
</dbReference>
<dbReference type="PROSITE" id="PS51186">
    <property type="entry name" value="GNAT"/>
    <property type="match status" value="1"/>
</dbReference>
<gene>
    <name evidence="5" type="primary">rimI</name>
    <name evidence="5" type="ORF">H8705_10010</name>
</gene>
<keyword evidence="6" id="KW-1185">Reference proteome</keyword>
<dbReference type="EMBL" id="JACRTD010000007">
    <property type="protein sequence ID" value="MBC8585918.1"/>
    <property type="molecule type" value="Genomic_DNA"/>
</dbReference>
<accession>A0A926EM11</accession>
<dbReference type="AlphaFoldDB" id="A0A926EM11"/>
<comment type="similarity">
    <text evidence="3">Belongs to the acetyltransferase family. RimI subfamily.</text>
</comment>
<protein>
    <recommendedName>
        <fullName evidence="3">[Ribosomal protein bS18]-alanine N-acetyltransferase</fullName>
        <ecNumber evidence="3">2.3.1.266</ecNumber>
    </recommendedName>
</protein>
<proteinExistence type="inferred from homology"/>
<feature type="domain" description="N-acetyltransferase" evidence="4">
    <location>
        <begin position="1"/>
        <end position="140"/>
    </location>
</feature>
<dbReference type="InterPro" id="IPR006464">
    <property type="entry name" value="AcTrfase_RimI/Ard1"/>
</dbReference>
<dbReference type="EC" id="2.3.1.266" evidence="3"/>
<dbReference type="InterPro" id="IPR000182">
    <property type="entry name" value="GNAT_dom"/>
</dbReference>
<dbReference type="PANTHER" id="PTHR42919">
    <property type="entry name" value="N-ALPHA-ACETYLTRANSFERASE"/>
    <property type="match status" value="1"/>
</dbReference>
<evidence type="ECO:0000313" key="5">
    <source>
        <dbReference type="EMBL" id="MBC8585918.1"/>
    </source>
</evidence>